<name>E4YY50_OIKDI</name>
<gene>
    <name evidence="2" type="ORF">GSOID_T00022378001</name>
</gene>
<evidence type="ECO:0000313" key="2">
    <source>
        <dbReference type="EMBL" id="CBY40383.1"/>
    </source>
</evidence>
<accession>E4YY50</accession>
<dbReference type="PANTHER" id="PTHR43816:SF1">
    <property type="entry name" value="NICOTINAMIDE PHOSPHORIBOSYLTRANSFERASE"/>
    <property type="match status" value="1"/>
</dbReference>
<dbReference type="Pfam" id="PF18127">
    <property type="entry name" value="NAMPT_N"/>
    <property type="match status" value="1"/>
</dbReference>
<dbReference type="GO" id="GO:0009435">
    <property type="term" value="P:NAD+ biosynthetic process"/>
    <property type="evidence" value="ECO:0007669"/>
    <property type="project" value="TreeGrafter"/>
</dbReference>
<dbReference type="AlphaFoldDB" id="E4YY50"/>
<dbReference type="PANTHER" id="PTHR43816">
    <property type="entry name" value="NICOTINAMIDE PHOSPHORIBOSYLTRANSFERASE"/>
    <property type="match status" value="1"/>
</dbReference>
<feature type="non-terminal residue" evidence="2">
    <location>
        <position position="180"/>
    </location>
</feature>
<dbReference type="GO" id="GO:0047280">
    <property type="term" value="F:nicotinamide phosphoribosyltransferase activity"/>
    <property type="evidence" value="ECO:0007669"/>
    <property type="project" value="TreeGrafter"/>
</dbReference>
<protein>
    <recommendedName>
        <fullName evidence="1">Nicotinamide phosphoribosyltransferase N-terminal domain-containing protein</fullName>
    </recommendedName>
</protein>
<feature type="domain" description="Nicotinamide phosphoribosyltransferase N-terminal" evidence="1">
    <location>
        <begin position="5"/>
        <end position="114"/>
    </location>
</feature>
<dbReference type="InterPro" id="IPR016471">
    <property type="entry name" value="Nicotinamide_PRibTrfase"/>
</dbReference>
<dbReference type="InterPro" id="IPR041529">
    <property type="entry name" value="DUF5598"/>
</dbReference>
<sequence>MTEHNIILLTDSYKVSHHLQYPPKTSYCYSYFESRGGKFKNVIFFGLQYIVKKYLTGVQVTEEKIQEQKKLGIRKNMYCVTKEILSEHLGSVPFNEAGWRYILENHGGKLPVIIKAVPEGTTVPVKNVLFTVENTDPECYWLVGYLETILLQCWYPSTVASYSHEMKKVIHQALKATSGN</sequence>
<proteinExistence type="predicted"/>
<evidence type="ECO:0000259" key="1">
    <source>
        <dbReference type="Pfam" id="PF18127"/>
    </source>
</evidence>
<dbReference type="EMBL" id="FN655897">
    <property type="protein sequence ID" value="CBY40383.1"/>
    <property type="molecule type" value="Genomic_DNA"/>
</dbReference>
<reference evidence="2" key="1">
    <citation type="journal article" date="2010" name="Science">
        <title>Plasticity of animal genome architecture unmasked by rapid evolution of a pelagic tunicate.</title>
        <authorList>
            <person name="Denoeud F."/>
            <person name="Henriet S."/>
            <person name="Mungpakdee S."/>
            <person name="Aury J.M."/>
            <person name="Da Silva C."/>
            <person name="Brinkmann H."/>
            <person name="Mikhaleva J."/>
            <person name="Olsen L.C."/>
            <person name="Jubin C."/>
            <person name="Canestro C."/>
            <person name="Bouquet J.M."/>
            <person name="Danks G."/>
            <person name="Poulain J."/>
            <person name="Campsteijn C."/>
            <person name="Adamski M."/>
            <person name="Cross I."/>
            <person name="Yadetie F."/>
            <person name="Muffato M."/>
            <person name="Louis A."/>
            <person name="Butcher S."/>
            <person name="Tsagkogeorga G."/>
            <person name="Konrad A."/>
            <person name="Singh S."/>
            <person name="Jensen M.F."/>
            <person name="Cong E.H."/>
            <person name="Eikeseth-Otteraa H."/>
            <person name="Noel B."/>
            <person name="Anthouard V."/>
            <person name="Porcel B.M."/>
            <person name="Kachouri-Lafond R."/>
            <person name="Nishino A."/>
            <person name="Ugolini M."/>
            <person name="Chourrout P."/>
            <person name="Nishida H."/>
            <person name="Aasland R."/>
            <person name="Huzurbazar S."/>
            <person name="Westhof E."/>
            <person name="Delsuc F."/>
            <person name="Lehrach H."/>
            <person name="Reinhardt R."/>
            <person name="Weissenbach J."/>
            <person name="Roy S.W."/>
            <person name="Artiguenave F."/>
            <person name="Postlethwait J.H."/>
            <person name="Manak J.R."/>
            <person name="Thompson E.M."/>
            <person name="Jaillon O."/>
            <person name="Du Pasquier L."/>
            <person name="Boudinot P."/>
            <person name="Liberles D.A."/>
            <person name="Volff J.N."/>
            <person name="Philippe H."/>
            <person name="Lenhard B."/>
            <person name="Roest Crollius H."/>
            <person name="Wincker P."/>
            <person name="Chourrout D."/>
        </authorList>
    </citation>
    <scope>NUCLEOTIDE SEQUENCE [LARGE SCALE GENOMIC DNA]</scope>
</reference>
<organism evidence="2">
    <name type="scientific">Oikopleura dioica</name>
    <name type="common">Tunicate</name>
    <dbReference type="NCBI Taxonomy" id="34765"/>
    <lineage>
        <taxon>Eukaryota</taxon>
        <taxon>Metazoa</taxon>
        <taxon>Chordata</taxon>
        <taxon>Tunicata</taxon>
        <taxon>Appendicularia</taxon>
        <taxon>Copelata</taxon>
        <taxon>Oikopleuridae</taxon>
        <taxon>Oikopleura</taxon>
    </lineage>
</organism>
<dbReference type="Proteomes" id="UP000011014">
    <property type="component" value="Unassembled WGS sequence"/>
</dbReference>